<evidence type="ECO:0000256" key="2">
    <source>
        <dbReference type="ARBA" id="ARBA00022777"/>
    </source>
</evidence>
<dbReference type="NCBIfam" id="NF047322">
    <property type="entry name" value="HK_morpho_MacS"/>
    <property type="match status" value="1"/>
</dbReference>
<dbReference type="GO" id="GO:0016301">
    <property type="term" value="F:kinase activity"/>
    <property type="evidence" value="ECO:0007669"/>
    <property type="project" value="UniProtKB-KW"/>
</dbReference>
<dbReference type="GO" id="GO:0000160">
    <property type="term" value="P:phosphorelay signal transduction system"/>
    <property type="evidence" value="ECO:0007669"/>
    <property type="project" value="UniProtKB-KW"/>
</dbReference>
<feature type="transmembrane region" description="Helical" evidence="4">
    <location>
        <begin position="136"/>
        <end position="153"/>
    </location>
</feature>
<dbReference type="Pfam" id="PF02518">
    <property type="entry name" value="HATPase_c"/>
    <property type="match status" value="1"/>
</dbReference>
<feature type="transmembrane region" description="Helical" evidence="4">
    <location>
        <begin position="159"/>
        <end position="179"/>
    </location>
</feature>
<dbReference type="InterPro" id="IPR050482">
    <property type="entry name" value="Sensor_HK_TwoCompSys"/>
</dbReference>
<feature type="transmembrane region" description="Helical" evidence="4">
    <location>
        <begin position="87"/>
        <end position="105"/>
    </location>
</feature>
<dbReference type="Gene3D" id="3.30.565.10">
    <property type="entry name" value="Histidine kinase-like ATPase, C-terminal domain"/>
    <property type="match status" value="1"/>
</dbReference>
<evidence type="ECO:0000256" key="4">
    <source>
        <dbReference type="SAM" id="Phobius"/>
    </source>
</evidence>
<dbReference type="InterPro" id="IPR036890">
    <property type="entry name" value="HATPase_C_sf"/>
</dbReference>
<dbReference type="SUPFAM" id="SSF55874">
    <property type="entry name" value="ATPase domain of HSP90 chaperone/DNA topoisomerase II/histidine kinase"/>
    <property type="match status" value="1"/>
</dbReference>
<feature type="transmembrane region" description="Helical" evidence="4">
    <location>
        <begin position="57"/>
        <end position="75"/>
    </location>
</feature>
<dbReference type="EMBL" id="WIAO01000028">
    <property type="protein sequence ID" value="MQM27776.1"/>
    <property type="molecule type" value="Genomic_DNA"/>
</dbReference>
<feature type="domain" description="DUF5931" evidence="6">
    <location>
        <begin position="22"/>
        <end position="183"/>
    </location>
</feature>
<name>A0A6L5GDX8_9ACTN</name>
<gene>
    <name evidence="7" type="ORF">GFD30_19710</name>
</gene>
<dbReference type="PANTHER" id="PTHR24421">
    <property type="entry name" value="NITRATE/NITRITE SENSOR PROTEIN NARX-RELATED"/>
    <property type="match status" value="1"/>
</dbReference>
<feature type="transmembrane region" description="Helical" evidence="4">
    <location>
        <begin position="111"/>
        <end position="129"/>
    </location>
</feature>
<reference evidence="7 8" key="1">
    <citation type="submission" date="2019-10" db="EMBL/GenBank/DDBJ databases">
        <title>Glycomyces albidus sp. nov., a novel actinomycete isolated from rhizosphere soil of wheat (Triticum aestivum L.).</title>
        <authorList>
            <person name="Qian L."/>
        </authorList>
    </citation>
    <scope>NUCLEOTIDE SEQUENCE [LARGE SCALE GENOMIC DNA]</scope>
    <source>
        <strain evidence="7 8">NEAU-7082</strain>
    </source>
</reference>
<evidence type="ECO:0000313" key="8">
    <source>
        <dbReference type="Proteomes" id="UP000477750"/>
    </source>
</evidence>
<dbReference type="Gene3D" id="1.20.5.1930">
    <property type="match status" value="1"/>
</dbReference>
<dbReference type="Proteomes" id="UP000477750">
    <property type="component" value="Unassembled WGS sequence"/>
</dbReference>
<keyword evidence="4" id="KW-0472">Membrane</keyword>
<keyword evidence="4" id="KW-0812">Transmembrane</keyword>
<sequence>MQGAGSRSGRVRLARPCENSSVGIQTQLRRAISVFRFVALGYPVLLGALAFETLVRPVEAALLVVVLAAWTGAVSHRYRHRGYEPKALYADLAVTAAAIAASSWALATDGVPISVGPWLAGSVLAWAAAWGRRSGAIAGAVVAAFGMVFRGGVHESTVNEAALLVLTGFVCGHLVRLGVKAEQRMREAAERNAAARERERLARDIHDSVLQVLALVQRRGTEIGGEAAELGRLAGRQEEALRALIRSESYRHPLDGQRDLRELVGRHEGADVTVAAPATPVLLPAETARQFAAAVASAVDNVREHCPASTRVWLLLEDDAEAVTVSVRDDGPGIAPGRLAEAAAEGRLGVAQSIEGRIRELGGTAAVTSAPGEGTEVEMRVPRLTAEAGGAGGDARRGR</sequence>
<evidence type="ECO:0000256" key="1">
    <source>
        <dbReference type="ARBA" id="ARBA00022679"/>
    </source>
</evidence>
<keyword evidence="4" id="KW-1133">Transmembrane helix</keyword>
<accession>A0A6L5GDX8</accession>
<proteinExistence type="predicted"/>
<feature type="domain" description="Histidine kinase/HSP90-like ATPase" evidence="5">
    <location>
        <begin position="290"/>
        <end position="383"/>
    </location>
</feature>
<evidence type="ECO:0000259" key="6">
    <source>
        <dbReference type="Pfam" id="PF19354"/>
    </source>
</evidence>
<comment type="caution">
    <text evidence="7">The sequence shown here is derived from an EMBL/GenBank/DDBJ whole genome shotgun (WGS) entry which is preliminary data.</text>
</comment>
<organism evidence="7 8">
    <name type="scientific">Glycomyces albidus</name>
    <dbReference type="NCBI Taxonomy" id="2656774"/>
    <lineage>
        <taxon>Bacteria</taxon>
        <taxon>Bacillati</taxon>
        <taxon>Actinomycetota</taxon>
        <taxon>Actinomycetes</taxon>
        <taxon>Glycomycetales</taxon>
        <taxon>Glycomycetaceae</taxon>
        <taxon>Glycomyces</taxon>
    </lineage>
</organism>
<keyword evidence="2 7" id="KW-0418">Kinase</keyword>
<evidence type="ECO:0000256" key="3">
    <source>
        <dbReference type="ARBA" id="ARBA00023012"/>
    </source>
</evidence>
<dbReference type="InterPro" id="IPR045975">
    <property type="entry name" value="DUF5931"/>
</dbReference>
<evidence type="ECO:0000313" key="7">
    <source>
        <dbReference type="EMBL" id="MQM27776.1"/>
    </source>
</evidence>
<dbReference type="Pfam" id="PF19354">
    <property type="entry name" value="DUF5931"/>
    <property type="match status" value="1"/>
</dbReference>
<evidence type="ECO:0000259" key="5">
    <source>
        <dbReference type="Pfam" id="PF02518"/>
    </source>
</evidence>
<dbReference type="InterPro" id="IPR003594">
    <property type="entry name" value="HATPase_dom"/>
</dbReference>
<feature type="transmembrane region" description="Helical" evidence="4">
    <location>
        <begin position="34"/>
        <end position="51"/>
    </location>
</feature>
<dbReference type="PANTHER" id="PTHR24421:SF61">
    <property type="entry name" value="OXYGEN SENSOR HISTIDINE KINASE NREB"/>
    <property type="match status" value="1"/>
</dbReference>
<keyword evidence="3" id="KW-0902">Two-component regulatory system</keyword>
<protein>
    <submittedName>
        <fullName evidence="7">Sensor histidine kinase</fullName>
    </submittedName>
</protein>
<keyword evidence="1" id="KW-0808">Transferase</keyword>
<dbReference type="AlphaFoldDB" id="A0A6L5GDX8"/>
<keyword evidence="8" id="KW-1185">Reference proteome</keyword>